<keyword evidence="4" id="KW-0285">Flavoprotein</keyword>
<organism evidence="10 11">
    <name type="scientific">Zhihengliuella salsuginis</name>
    <dbReference type="NCBI Taxonomy" id="578222"/>
    <lineage>
        <taxon>Bacteria</taxon>
        <taxon>Bacillati</taxon>
        <taxon>Actinomycetota</taxon>
        <taxon>Actinomycetes</taxon>
        <taxon>Micrococcales</taxon>
        <taxon>Micrococcaceae</taxon>
        <taxon>Zhihengliuella</taxon>
    </lineage>
</organism>
<evidence type="ECO:0000256" key="2">
    <source>
        <dbReference type="ARBA" id="ARBA00009881"/>
    </source>
</evidence>
<comment type="cofactor">
    <cofactor evidence="1">
        <name>FMN</name>
        <dbReference type="ChEBI" id="CHEBI:58210"/>
    </cofactor>
</comment>
<protein>
    <recommendedName>
        <fullName evidence="8">Propionate 3-nitronate monooxygenase</fullName>
    </recommendedName>
</protein>
<proteinExistence type="inferred from homology"/>
<dbReference type="CDD" id="cd04730">
    <property type="entry name" value="NPD_like"/>
    <property type="match status" value="1"/>
</dbReference>
<sequence>MLDRTLPIVQAPMAGGPSTPELAAAVAGAGGLGYIAGGYLTPERLLEAVRATRGLTAEPFGINLFVPSPEAGQRAAVGAYRQRLLPHAERVGASLPGVDELPWDDDDHYRAKIDALCALETPPALVSFTFGLPGHDDVAQLRARGTLTVATVTDEAEARAAVALGVDGLCVQGPEAGGHRGTHDALADPDTRPLAELLPAVLDAVADVRGRLNVTAAGGIDTPGHVRLMLGLGADDVQAGTAYLLADEAGTNRTHAAAVAAGGRGTLVTRAFTGRPARALANALALEIGDAAPAAYPAVHHLTRPLRAAAAGAGDPELLHLWAGANCSRVPAAPAAEITRWLAGGDAAIATDITDE</sequence>
<evidence type="ECO:0000256" key="3">
    <source>
        <dbReference type="ARBA" id="ARBA00022575"/>
    </source>
</evidence>
<keyword evidence="6" id="KW-0560">Oxidoreductase</keyword>
<evidence type="ECO:0000313" key="10">
    <source>
        <dbReference type="EMBL" id="GHD01290.1"/>
    </source>
</evidence>
<dbReference type="SUPFAM" id="SSF51412">
    <property type="entry name" value="Inosine monophosphate dehydrogenase (IMPDH)"/>
    <property type="match status" value="1"/>
</dbReference>
<dbReference type="Pfam" id="PF03060">
    <property type="entry name" value="NMO"/>
    <property type="match status" value="1"/>
</dbReference>
<name>A0ABQ3GC24_9MICC</name>
<dbReference type="RefSeq" id="WP_189348568.1">
    <property type="nucleotide sequence ID" value="NZ_BMXK01000002.1"/>
</dbReference>
<keyword evidence="7" id="KW-0503">Monooxygenase</keyword>
<keyword evidence="3" id="KW-0216">Detoxification</keyword>
<dbReference type="PANTHER" id="PTHR42747">
    <property type="entry name" value="NITRONATE MONOOXYGENASE-RELATED"/>
    <property type="match status" value="1"/>
</dbReference>
<dbReference type="Gene3D" id="3.20.20.70">
    <property type="entry name" value="Aldolase class I"/>
    <property type="match status" value="1"/>
</dbReference>
<comment type="caution">
    <text evidence="10">The sequence shown here is derived from an EMBL/GenBank/DDBJ whole genome shotgun (WGS) entry which is preliminary data.</text>
</comment>
<evidence type="ECO:0000256" key="7">
    <source>
        <dbReference type="ARBA" id="ARBA00023033"/>
    </source>
</evidence>
<dbReference type="Proteomes" id="UP000642819">
    <property type="component" value="Unassembled WGS sequence"/>
</dbReference>
<evidence type="ECO:0000256" key="8">
    <source>
        <dbReference type="ARBA" id="ARBA00031155"/>
    </source>
</evidence>
<evidence type="ECO:0000313" key="11">
    <source>
        <dbReference type="Proteomes" id="UP000642819"/>
    </source>
</evidence>
<gene>
    <name evidence="10" type="ORF">GCM10008096_05230</name>
</gene>
<evidence type="ECO:0000256" key="4">
    <source>
        <dbReference type="ARBA" id="ARBA00022630"/>
    </source>
</evidence>
<dbReference type="EMBL" id="BMXK01000002">
    <property type="protein sequence ID" value="GHD01290.1"/>
    <property type="molecule type" value="Genomic_DNA"/>
</dbReference>
<dbReference type="PANTHER" id="PTHR42747:SF3">
    <property type="entry name" value="NITRONATE MONOOXYGENASE-RELATED"/>
    <property type="match status" value="1"/>
</dbReference>
<dbReference type="InterPro" id="IPR013785">
    <property type="entry name" value="Aldolase_TIM"/>
</dbReference>
<comment type="catalytic activity">
    <reaction evidence="9">
        <text>3 propionate 3-nitronate + 3 O2 + H2O = 3 3-oxopropanoate + 2 nitrate + nitrite + H2O2 + 3 H(+)</text>
        <dbReference type="Rhea" id="RHEA:57332"/>
        <dbReference type="ChEBI" id="CHEBI:15377"/>
        <dbReference type="ChEBI" id="CHEBI:15378"/>
        <dbReference type="ChEBI" id="CHEBI:15379"/>
        <dbReference type="ChEBI" id="CHEBI:16240"/>
        <dbReference type="ChEBI" id="CHEBI:16301"/>
        <dbReference type="ChEBI" id="CHEBI:17632"/>
        <dbReference type="ChEBI" id="CHEBI:33190"/>
        <dbReference type="ChEBI" id="CHEBI:136067"/>
    </reaction>
</comment>
<evidence type="ECO:0000256" key="1">
    <source>
        <dbReference type="ARBA" id="ARBA00001917"/>
    </source>
</evidence>
<evidence type="ECO:0000256" key="5">
    <source>
        <dbReference type="ARBA" id="ARBA00022643"/>
    </source>
</evidence>
<comment type="similarity">
    <text evidence="2">Belongs to the nitronate monooxygenase family. NMO class I subfamily.</text>
</comment>
<keyword evidence="11" id="KW-1185">Reference proteome</keyword>
<dbReference type="InterPro" id="IPR004136">
    <property type="entry name" value="NMO"/>
</dbReference>
<evidence type="ECO:0000256" key="9">
    <source>
        <dbReference type="ARBA" id="ARBA00049401"/>
    </source>
</evidence>
<keyword evidence="5" id="KW-0288">FMN</keyword>
<reference evidence="11" key="1">
    <citation type="journal article" date="2019" name="Int. J. Syst. Evol. Microbiol.">
        <title>The Global Catalogue of Microorganisms (GCM) 10K type strain sequencing project: providing services to taxonomists for standard genome sequencing and annotation.</title>
        <authorList>
            <consortium name="The Broad Institute Genomics Platform"/>
            <consortium name="The Broad Institute Genome Sequencing Center for Infectious Disease"/>
            <person name="Wu L."/>
            <person name="Ma J."/>
        </authorList>
    </citation>
    <scope>NUCLEOTIDE SEQUENCE [LARGE SCALE GENOMIC DNA]</scope>
    <source>
        <strain evidence="11">KCTC 19466</strain>
    </source>
</reference>
<accession>A0ABQ3GC24</accession>
<evidence type="ECO:0000256" key="6">
    <source>
        <dbReference type="ARBA" id="ARBA00023002"/>
    </source>
</evidence>